<evidence type="ECO:0000313" key="2">
    <source>
        <dbReference type="Proteomes" id="UP000790709"/>
    </source>
</evidence>
<accession>A0ACB8AUA7</accession>
<comment type="caution">
    <text evidence="1">The sequence shown here is derived from an EMBL/GenBank/DDBJ whole genome shotgun (WGS) entry which is preliminary data.</text>
</comment>
<proteinExistence type="predicted"/>
<feature type="non-terminal residue" evidence="1">
    <location>
        <position position="1"/>
    </location>
</feature>
<dbReference type="Proteomes" id="UP000790709">
    <property type="component" value="Unassembled WGS sequence"/>
</dbReference>
<keyword evidence="2" id="KW-1185">Reference proteome</keyword>
<dbReference type="EMBL" id="MU267554">
    <property type="protein sequence ID" value="KAH7916844.1"/>
    <property type="molecule type" value="Genomic_DNA"/>
</dbReference>
<name>A0ACB8AUA7_9AGAM</name>
<evidence type="ECO:0000313" key="1">
    <source>
        <dbReference type="EMBL" id="KAH7916844.1"/>
    </source>
</evidence>
<reference evidence="1" key="1">
    <citation type="journal article" date="2021" name="New Phytol.">
        <title>Evolutionary innovations through gain and loss of genes in the ectomycorrhizal Boletales.</title>
        <authorList>
            <person name="Wu G."/>
            <person name="Miyauchi S."/>
            <person name="Morin E."/>
            <person name="Kuo A."/>
            <person name="Drula E."/>
            <person name="Varga T."/>
            <person name="Kohler A."/>
            <person name="Feng B."/>
            <person name="Cao Y."/>
            <person name="Lipzen A."/>
            <person name="Daum C."/>
            <person name="Hundley H."/>
            <person name="Pangilinan J."/>
            <person name="Johnson J."/>
            <person name="Barry K."/>
            <person name="LaButti K."/>
            <person name="Ng V."/>
            <person name="Ahrendt S."/>
            <person name="Min B."/>
            <person name="Choi I.G."/>
            <person name="Park H."/>
            <person name="Plett J.M."/>
            <person name="Magnuson J."/>
            <person name="Spatafora J.W."/>
            <person name="Nagy L.G."/>
            <person name="Henrissat B."/>
            <person name="Grigoriev I.V."/>
            <person name="Yang Z.L."/>
            <person name="Xu J."/>
            <person name="Martin F.M."/>
        </authorList>
    </citation>
    <scope>NUCLEOTIDE SEQUENCE</scope>
    <source>
        <strain evidence="1">KUC20120723A-06</strain>
    </source>
</reference>
<protein>
    <submittedName>
        <fullName evidence="1">Uncharacterized protein</fullName>
    </submittedName>
</protein>
<sequence>AHQSGGSSQRRDDKRPDRSREQGRPYRVVRQADTKREGRHDKAPDSRERGSYPDKNKYQSVPRGGNGTGGYPPRKNNFGGNKAAPKKSHPPGVKCYICGGQHYANEHKEKTQQLFAAHIIEESEPSPEEDPPTGAAADEAEQAQPPAEGEEPSDNEVAEEEDPEGSSDNSDEYVLELYESYGEEDDDSDIVYIRAMNTRFNVPDLDEPMSVVEDDDVPPLEDADNSSHRGGTAGQEALPEGRQPRWHYHLEDGIVHDSDECRVDEPCVHLGPDFAIYESF</sequence>
<organism evidence="1 2">
    <name type="scientific">Leucogyrophana mollusca</name>
    <dbReference type="NCBI Taxonomy" id="85980"/>
    <lineage>
        <taxon>Eukaryota</taxon>
        <taxon>Fungi</taxon>
        <taxon>Dikarya</taxon>
        <taxon>Basidiomycota</taxon>
        <taxon>Agaricomycotina</taxon>
        <taxon>Agaricomycetes</taxon>
        <taxon>Agaricomycetidae</taxon>
        <taxon>Boletales</taxon>
        <taxon>Boletales incertae sedis</taxon>
        <taxon>Leucogyrophana</taxon>
    </lineage>
</organism>
<gene>
    <name evidence="1" type="ORF">BV22DRAFT_1135987</name>
</gene>